<dbReference type="PROSITE" id="PS50075">
    <property type="entry name" value="CARRIER"/>
    <property type="match status" value="1"/>
</dbReference>
<dbReference type="Pfam" id="PF00550">
    <property type="entry name" value="PP-binding"/>
    <property type="match status" value="1"/>
</dbReference>
<name>A0AAE0IVV1_9PEZI</name>
<evidence type="ECO:0000313" key="4">
    <source>
        <dbReference type="EMBL" id="KAK3332214.1"/>
    </source>
</evidence>
<comment type="similarity">
    <text evidence="1">Belongs to the ATP-dependent AMP-binding enzyme family.</text>
</comment>
<comment type="caution">
    <text evidence="4">The sequence shown here is derived from an EMBL/GenBank/DDBJ whole genome shotgun (WGS) entry which is preliminary data.</text>
</comment>
<dbReference type="InterPro" id="IPR045851">
    <property type="entry name" value="AMP-bd_C_sf"/>
</dbReference>
<dbReference type="AlphaFoldDB" id="A0AAE0IVV1"/>
<dbReference type="InterPro" id="IPR042099">
    <property type="entry name" value="ANL_N_sf"/>
</dbReference>
<dbReference type="EMBL" id="JAUEPO010000002">
    <property type="protein sequence ID" value="KAK3332214.1"/>
    <property type="molecule type" value="Genomic_DNA"/>
</dbReference>
<dbReference type="Gene3D" id="3.30.300.30">
    <property type="match status" value="1"/>
</dbReference>
<evidence type="ECO:0000313" key="5">
    <source>
        <dbReference type="Proteomes" id="UP001286456"/>
    </source>
</evidence>
<evidence type="ECO:0000259" key="3">
    <source>
        <dbReference type="PROSITE" id="PS50075"/>
    </source>
</evidence>
<dbReference type="Gene3D" id="3.40.50.12780">
    <property type="entry name" value="N-terminal domain of ligase-like"/>
    <property type="match status" value="1"/>
</dbReference>
<dbReference type="Proteomes" id="UP001286456">
    <property type="component" value="Unassembled WGS sequence"/>
</dbReference>
<dbReference type="CDD" id="cd04433">
    <property type="entry name" value="AFD_class_I"/>
    <property type="match status" value="1"/>
</dbReference>
<dbReference type="SUPFAM" id="SSF56801">
    <property type="entry name" value="Acetyl-CoA synthetase-like"/>
    <property type="match status" value="1"/>
</dbReference>
<proteinExistence type="inferred from homology"/>
<dbReference type="Pfam" id="PF00501">
    <property type="entry name" value="AMP-binding"/>
    <property type="match status" value="1"/>
</dbReference>
<evidence type="ECO:0000256" key="2">
    <source>
        <dbReference type="ARBA" id="ARBA00022598"/>
    </source>
</evidence>
<dbReference type="InterPro" id="IPR000873">
    <property type="entry name" value="AMP-dep_synth/lig_dom"/>
</dbReference>
<keyword evidence="5" id="KW-1185">Reference proteome</keyword>
<organism evidence="4 5">
    <name type="scientific">Cercophora scortea</name>
    <dbReference type="NCBI Taxonomy" id="314031"/>
    <lineage>
        <taxon>Eukaryota</taxon>
        <taxon>Fungi</taxon>
        <taxon>Dikarya</taxon>
        <taxon>Ascomycota</taxon>
        <taxon>Pezizomycotina</taxon>
        <taxon>Sordariomycetes</taxon>
        <taxon>Sordariomycetidae</taxon>
        <taxon>Sordariales</taxon>
        <taxon>Lasiosphaeriaceae</taxon>
        <taxon>Cercophora</taxon>
    </lineage>
</organism>
<accession>A0AAE0IVV1</accession>
<feature type="domain" description="Carrier" evidence="3">
    <location>
        <begin position="536"/>
        <end position="618"/>
    </location>
</feature>
<gene>
    <name evidence="4" type="ORF">B0T19DRAFT_398001</name>
</gene>
<dbReference type="PANTHER" id="PTHR43201:SF5">
    <property type="entry name" value="MEDIUM-CHAIN ACYL-COA LIGASE ACSF2, MITOCHONDRIAL"/>
    <property type="match status" value="1"/>
</dbReference>
<dbReference type="GO" id="GO:0006631">
    <property type="term" value="P:fatty acid metabolic process"/>
    <property type="evidence" value="ECO:0007669"/>
    <property type="project" value="TreeGrafter"/>
</dbReference>
<reference evidence="4" key="1">
    <citation type="journal article" date="2023" name="Mol. Phylogenet. Evol.">
        <title>Genome-scale phylogeny and comparative genomics of the fungal order Sordariales.</title>
        <authorList>
            <person name="Hensen N."/>
            <person name="Bonometti L."/>
            <person name="Westerberg I."/>
            <person name="Brannstrom I.O."/>
            <person name="Guillou S."/>
            <person name="Cros-Aarteil S."/>
            <person name="Calhoun S."/>
            <person name="Haridas S."/>
            <person name="Kuo A."/>
            <person name="Mondo S."/>
            <person name="Pangilinan J."/>
            <person name="Riley R."/>
            <person name="LaButti K."/>
            <person name="Andreopoulos B."/>
            <person name="Lipzen A."/>
            <person name="Chen C."/>
            <person name="Yan M."/>
            <person name="Daum C."/>
            <person name="Ng V."/>
            <person name="Clum A."/>
            <person name="Steindorff A."/>
            <person name="Ohm R.A."/>
            <person name="Martin F."/>
            <person name="Silar P."/>
            <person name="Natvig D.O."/>
            <person name="Lalanne C."/>
            <person name="Gautier V."/>
            <person name="Ament-Velasquez S.L."/>
            <person name="Kruys A."/>
            <person name="Hutchinson M.I."/>
            <person name="Powell A.J."/>
            <person name="Barry K."/>
            <person name="Miller A.N."/>
            <person name="Grigoriev I.V."/>
            <person name="Debuchy R."/>
            <person name="Gladieux P."/>
            <person name="Hiltunen Thoren M."/>
            <person name="Johannesson H."/>
        </authorList>
    </citation>
    <scope>NUCLEOTIDE SEQUENCE</scope>
    <source>
        <strain evidence="4">SMH4131-1</strain>
    </source>
</reference>
<reference evidence="4" key="2">
    <citation type="submission" date="2023-06" db="EMBL/GenBank/DDBJ databases">
        <authorList>
            <consortium name="Lawrence Berkeley National Laboratory"/>
            <person name="Haridas S."/>
            <person name="Hensen N."/>
            <person name="Bonometti L."/>
            <person name="Westerberg I."/>
            <person name="Brannstrom I.O."/>
            <person name="Guillou S."/>
            <person name="Cros-Aarteil S."/>
            <person name="Calhoun S."/>
            <person name="Kuo A."/>
            <person name="Mondo S."/>
            <person name="Pangilinan J."/>
            <person name="Riley R."/>
            <person name="Labutti K."/>
            <person name="Andreopoulos B."/>
            <person name="Lipzen A."/>
            <person name="Chen C."/>
            <person name="Yanf M."/>
            <person name="Daum C."/>
            <person name="Ng V."/>
            <person name="Clum A."/>
            <person name="Steindorff A."/>
            <person name="Ohm R."/>
            <person name="Martin F."/>
            <person name="Silar P."/>
            <person name="Natvig D."/>
            <person name="Lalanne C."/>
            <person name="Gautier V."/>
            <person name="Ament-Velasquez S.L."/>
            <person name="Kruys A."/>
            <person name="Hutchinson M.I."/>
            <person name="Powell A.J."/>
            <person name="Barry K."/>
            <person name="Miller A.N."/>
            <person name="Grigoriev I.V."/>
            <person name="Debuchy R."/>
            <person name="Gladieux P."/>
            <person name="Thoren M.H."/>
            <person name="Johannesson H."/>
        </authorList>
    </citation>
    <scope>NUCLEOTIDE SEQUENCE</scope>
    <source>
        <strain evidence="4">SMH4131-1</strain>
    </source>
</reference>
<evidence type="ECO:0000256" key="1">
    <source>
        <dbReference type="ARBA" id="ARBA00006432"/>
    </source>
</evidence>
<protein>
    <recommendedName>
        <fullName evidence="3">Carrier domain-containing protein</fullName>
    </recommendedName>
</protein>
<dbReference type="PANTHER" id="PTHR43201">
    <property type="entry name" value="ACYL-COA SYNTHETASE"/>
    <property type="match status" value="1"/>
</dbReference>
<keyword evidence="2" id="KW-0436">Ligase</keyword>
<dbReference type="GO" id="GO:0031956">
    <property type="term" value="F:medium-chain fatty acid-CoA ligase activity"/>
    <property type="evidence" value="ECO:0007669"/>
    <property type="project" value="TreeGrafter"/>
</dbReference>
<sequence>MQPTSSHDTGVSFLDGGSIKLEASEYPASWQRFLDSASKHPHNAALVSMYQSSSLFSIPSLPPPIIDGESKDLPSTKVEAEPERYLRWSYRSLKSGIERMALSLRALGVQAGMVVVTFLPNGAEYVLTKMAAHKMGCIFAPLNPASLVNKDEVNHLLRLFFNHAPVKRAVLVARDINIVEQIQGLESEALKGAVKVVAENLRSKLQQLPADWHKFDELMVDRVLEAESIYLSPAWTNEMLLCTSGTTSLPKEGFSSNDVVVCVAPNNHVAGIESMMCALVCGGTVVFPSAKFDADAFARAVKLESATYTFLVPTMVVAISRQLNFEKERRRIANLRSVSLGGSPVTRHVLQLCVDMLGSPAACPVFGSTEGAFVRTGDRGIQELIDASGSSGYVDDEENPRFYREEGRNWYNTGDQACFDGGGHIYVLGRYKDMIIRGGENIAPAAIEAVLEAEPALAHLGIQIVGATDEDGLAGEVVVAVTRSRVDSDMMVAVRDAVVRHMGAACAPEFSVSLDDLGLDDFPRTAVGKVQKHKLADLSDTLDQLTRIWSEAVGISSYDLSKLLHPDTQVAELPVDSIAVMRVRDRLAKALGGRTLSLAEIGQGGTIRELAVLLDKKPPEQNENTELEVAYTAAQNEGPPEVDDMVHLIEEPSLFQPTKDLVTEVIKDFGLSWEKDVRDVMPMTDFNRLSRGVGTFLRLNLKTVMVTKNGVTKQQLREAYVVGDGGFVKDVPSLMEYGNRQNYPECKDASPLGPLSRFWLFDIEETGGAGYVLNTLVSDDLEAALTKPQTPLRRHMKYKTWADSCFVLRSSPAARAGVRYHVSVLKGLAKHRHAIWPPHSPIYPEISPHIPLKAAFALFLMGKTRHTHAMFTQLEAERSRWPFVPKSMAIAFMQRIQAAQILQTKHASAPRRAIFDAIGPDAAAMVPWIGVAANFNWLGANMRETKDRFSSFEIAGILIDRRVFGCFLMGGMMASESGVNLWIDLHGTTFTLADLHDMTRELERLTTWLLDESNWGRRVAVAVHRAAESESSAFQVAASLRPDGRVMVAAA</sequence>
<dbReference type="SUPFAM" id="SSF47336">
    <property type="entry name" value="ACP-like"/>
    <property type="match status" value="1"/>
</dbReference>
<dbReference type="InterPro" id="IPR036736">
    <property type="entry name" value="ACP-like_sf"/>
</dbReference>
<dbReference type="InterPro" id="IPR009081">
    <property type="entry name" value="PP-bd_ACP"/>
</dbReference>
<dbReference type="Gene3D" id="1.10.1200.10">
    <property type="entry name" value="ACP-like"/>
    <property type="match status" value="1"/>
</dbReference>